<keyword evidence="4 7" id="KW-1133">Transmembrane helix</keyword>
<evidence type="ECO:0000256" key="6">
    <source>
        <dbReference type="SAM" id="MobiDB-lite"/>
    </source>
</evidence>
<dbReference type="RefSeq" id="WP_012108331.1">
    <property type="nucleotide sequence ID" value="NC_009714.1"/>
</dbReference>
<dbReference type="AlphaFoldDB" id="A7I0K5"/>
<keyword evidence="5 7" id="KW-0472">Membrane</keyword>
<evidence type="ECO:0000256" key="3">
    <source>
        <dbReference type="ARBA" id="ARBA00022692"/>
    </source>
</evidence>
<dbReference type="eggNOG" id="COG0672">
    <property type="taxonomic scope" value="Bacteria"/>
</dbReference>
<dbReference type="GO" id="GO:0033573">
    <property type="term" value="C:high-affinity iron permease complex"/>
    <property type="evidence" value="ECO:0007669"/>
    <property type="project" value="InterPro"/>
</dbReference>
<dbReference type="KEGG" id="cha:CHAB381_0450"/>
<dbReference type="Proteomes" id="UP000002407">
    <property type="component" value="Chromosome"/>
</dbReference>
<feature type="transmembrane region" description="Helical" evidence="7">
    <location>
        <begin position="420"/>
        <end position="446"/>
    </location>
</feature>
<dbReference type="STRING" id="360107.CHAB381_0450"/>
<comment type="similarity">
    <text evidence="2">Belongs to the oxidase-dependent Fe transporter (OFeT) (TC 9.A.10.1) family.</text>
</comment>
<evidence type="ECO:0000256" key="7">
    <source>
        <dbReference type="SAM" id="Phobius"/>
    </source>
</evidence>
<dbReference type="HOGENOM" id="CLU_023979_1_0_7"/>
<reference evidence="9" key="1">
    <citation type="submission" date="2007-07" db="EMBL/GenBank/DDBJ databases">
        <title>Complete genome sequence of Campylobacter hominis ATCC BAA-381, a commensal isolated from the human gastrointestinal tract.</title>
        <authorList>
            <person name="Fouts D.E."/>
            <person name="Mongodin E.F."/>
            <person name="Puiu D."/>
            <person name="Sebastian Y."/>
            <person name="Miller W.G."/>
            <person name="Mandrell R.E."/>
            <person name="Nelson K.E."/>
        </authorList>
    </citation>
    <scope>NUCLEOTIDE SEQUENCE [LARGE SCALE GENOMIC DNA]</scope>
    <source>
        <strain evidence="9">ATCC BAA-381 / LMG 19568 / NCTC 13146 / CH001A</strain>
    </source>
</reference>
<feature type="transmembrane region" description="Helical" evidence="7">
    <location>
        <begin position="655"/>
        <end position="672"/>
    </location>
</feature>
<feature type="transmembrane region" description="Helical" evidence="7">
    <location>
        <begin position="458"/>
        <end position="480"/>
    </location>
</feature>
<evidence type="ECO:0000256" key="1">
    <source>
        <dbReference type="ARBA" id="ARBA00004141"/>
    </source>
</evidence>
<protein>
    <submittedName>
        <fullName evidence="8">Iron permease, FTR1 family</fullName>
    </submittedName>
</protein>
<dbReference type="Pfam" id="PF03239">
    <property type="entry name" value="FTR1"/>
    <property type="match status" value="1"/>
</dbReference>
<dbReference type="OrthoDB" id="9765171at2"/>
<organism evidence="8 9">
    <name type="scientific">Campylobacter hominis (strain ATCC BAA-381 / DSM 21671 / CCUG 45161 / LMG 19568 / NCTC 13146 / CH001A)</name>
    <dbReference type="NCBI Taxonomy" id="360107"/>
    <lineage>
        <taxon>Bacteria</taxon>
        <taxon>Pseudomonadati</taxon>
        <taxon>Campylobacterota</taxon>
        <taxon>Epsilonproteobacteria</taxon>
        <taxon>Campylobacterales</taxon>
        <taxon>Campylobacteraceae</taxon>
        <taxon>Campylobacter</taxon>
    </lineage>
</organism>
<gene>
    <name evidence="8" type="ordered locus">CHAB381_0450</name>
</gene>
<evidence type="ECO:0000256" key="4">
    <source>
        <dbReference type="ARBA" id="ARBA00022989"/>
    </source>
</evidence>
<dbReference type="PANTHER" id="PTHR31632:SF2">
    <property type="entry name" value="PLASMA MEMBRANE IRON PERMEASE"/>
    <property type="match status" value="1"/>
</dbReference>
<comment type="subcellular location">
    <subcellularLocation>
        <location evidence="1">Membrane</location>
        <topology evidence="1">Multi-pass membrane protein</topology>
    </subcellularLocation>
</comment>
<evidence type="ECO:0000256" key="2">
    <source>
        <dbReference type="ARBA" id="ARBA00008333"/>
    </source>
</evidence>
<feature type="compositionally biased region" description="Polar residues" evidence="6">
    <location>
        <begin position="142"/>
        <end position="163"/>
    </location>
</feature>
<accession>A7I0K5</accession>
<dbReference type="GO" id="GO:0015093">
    <property type="term" value="F:ferrous iron transmembrane transporter activity"/>
    <property type="evidence" value="ECO:0007669"/>
    <property type="project" value="TreeGrafter"/>
</dbReference>
<proteinExistence type="inferred from homology"/>
<feature type="region of interest" description="Disordered" evidence="6">
    <location>
        <begin position="141"/>
        <end position="165"/>
    </location>
</feature>
<feature type="transmembrane region" description="Helical" evidence="7">
    <location>
        <begin position="492"/>
        <end position="510"/>
    </location>
</feature>
<keyword evidence="9" id="KW-1185">Reference proteome</keyword>
<dbReference type="InterPro" id="IPR004923">
    <property type="entry name" value="FTR1/Fip1/EfeU"/>
</dbReference>
<evidence type="ECO:0000313" key="9">
    <source>
        <dbReference type="Proteomes" id="UP000002407"/>
    </source>
</evidence>
<evidence type="ECO:0000256" key="5">
    <source>
        <dbReference type="ARBA" id="ARBA00023136"/>
    </source>
</evidence>
<evidence type="ECO:0000313" key="8">
    <source>
        <dbReference type="EMBL" id="ABS52298.1"/>
    </source>
</evidence>
<feature type="transmembrane region" description="Helical" evidence="7">
    <location>
        <begin position="600"/>
        <end position="619"/>
    </location>
</feature>
<keyword evidence="3 7" id="KW-0812">Transmembrane</keyword>
<dbReference type="PANTHER" id="PTHR31632">
    <property type="entry name" value="IRON TRANSPORTER FTH1"/>
    <property type="match status" value="1"/>
</dbReference>
<feature type="transmembrane region" description="Helical" evidence="7">
    <location>
        <begin position="572"/>
        <end position="594"/>
    </location>
</feature>
<name>A7I0K5_CAMHC</name>
<dbReference type="EMBL" id="CP000776">
    <property type="protein sequence ID" value="ABS52298.1"/>
    <property type="molecule type" value="Genomic_DNA"/>
</dbReference>
<sequence length="679" mass="75819">MKITNIFLLFLFPLWLFGADYNAENSAIKDKFFQSLNEYKSGNTERAKELVQEAYFGHFENLEAGIRINLGQKKTYLMEKQFGDIRKAIKSGKDIATVQVLINNLLSQIDEIMPLIENGTKLVAEKSHDGGLSASNAANSSTISGVENNGNNFTSSNTLNKTDSYNKNEEKSINTVNDMGNSANFTAQNAANPWNSIYIEISDEFQNAKNFYDTKDRENLIASINKIKFEIYRNKKLEIAVRQYVGQNIDAMIQQILGNIISKNITLSDESFKMHVKDADDLIKIAVSKLPENSYEIAPKNLVENADYENDDVDFTKVIENIKTQMAEVLELYKNGEIKKAVNLAQDIYFDEYEASGMEVKIGAIDNNLKLETEASFSAIASLVQNNAGIDKIRNAQAKLFDQLEISAEKAGKNSSPINLFFLALTIILREGLEALIIVAAVVAYLIKTQNSNKLGIVYSSVGIAVLLSFFTAWVVNLLFTNAAQSREILEGATMLIAVILLFYVGFWLLSNAGAKKWNRYIKGKISQSLSKGDKTALWWVSFLAVYREGAETVLFYQALIFDAQKIGAINMIIYGFLLGCIVLAVLFIIFKAFSIKIPLRAFFIATSAIIFYMAIVFTGKGVMELVEGKVFVPTIIHSMPTITWLGIYPYVQSLIPQILMVLALIVGILIIKKREKSI</sequence>